<dbReference type="EMBL" id="CATQJA010002656">
    <property type="protein sequence ID" value="CAJ0579279.1"/>
    <property type="molecule type" value="Genomic_DNA"/>
</dbReference>
<keyword evidence="11" id="KW-1185">Reference proteome</keyword>
<protein>
    <recommendedName>
        <fullName evidence="1">[histone H3]-lysine(27) N-trimethyltransferase</fullName>
        <ecNumber evidence="1">2.1.1.356</ecNumber>
    </recommendedName>
</protein>
<dbReference type="PROSITE" id="PS50280">
    <property type="entry name" value="SET"/>
    <property type="match status" value="1"/>
</dbReference>
<dbReference type="PANTHER" id="PTHR45747:SF4">
    <property type="entry name" value="HISTONE-LYSINE N-METHYLTRANSFERASE E(Z)"/>
    <property type="match status" value="1"/>
</dbReference>
<feature type="domain" description="CXC" evidence="9">
    <location>
        <begin position="246"/>
        <end position="346"/>
    </location>
</feature>
<dbReference type="EC" id="2.1.1.356" evidence="1"/>
<evidence type="ECO:0000313" key="11">
    <source>
        <dbReference type="Proteomes" id="UP001177023"/>
    </source>
</evidence>
<accession>A0AA36D3L9</accession>
<dbReference type="Proteomes" id="UP001177023">
    <property type="component" value="Unassembled WGS sequence"/>
</dbReference>
<name>A0AA36D3L9_9BILA</name>
<dbReference type="InterPro" id="IPR001214">
    <property type="entry name" value="SET_dom"/>
</dbReference>
<keyword evidence="5" id="KW-0805">Transcription regulation</keyword>
<dbReference type="GO" id="GO:0140951">
    <property type="term" value="F:histone H3K27 trimethyltransferase activity"/>
    <property type="evidence" value="ECO:0007669"/>
    <property type="project" value="UniProtKB-EC"/>
</dbReference>
<keyword evidence="6" id="KW-0804">Transcription</keyword>
<dbReference type="GO" id="GO:0003682">
    <property type="term" value="F:chromatin binding"/>
    <property type="evidence" value="ECO:0007669"/>
    <property type="project" value="TreeGrafter"/>
</dbReference>
<evidence type="ECO:0000256" key="3">
    <source>
        <dbReference type="ARBA" id="ARBA00022679"/>
    </source>
</evidence>
<sequence length="493" mass="55641">MSDELDGFKARVRPKVTGRGQDYPLVDPPSLEASEIVKEGYTTAAKEYQALQRSKGLAAWSRTAPTDRLREIREREREAVRAKIPEFKFPEKNMKQPAAPPPLEASLCVIHPTNIPYTHSSKTRPRSTAHLEDSEDQQKLLDKFSQHQITFQGTFVGWNRVLNDWLLLRMHKEIEDKFNDDPEKLYEAIYYHFPNKLDLGELKNHIIYLKNKENPIPALPSVGEKPSLMKLCGVCMMRYNIWHNAFKLLGMKALQHQAIANVCNHPGQPCAKGSCKCLEAGYCTKYCNCGGPGCRYKFPGCQCTGACEGAACACFVSEFECDPYLCKNCCVAEPIPKKKCRNVQLQRRYCARVEVRLSKIPNAGCGLFVLDAVKQGQLICEYAGEITDALEAEIRGSFYDTVRRSYLYSLGNGKDIDPFYIGTPVRYPNHSKTNPNCAWKKMMVGIDLRAGFYAVRDIAAGEELFVDYGYNELASKRFDDPPPQTKKKGAPSK</sequence>
<evidence type="ECO:0000259" key="8">
    <source>
        <dbReference type="PROSITE" id="PS50280"/>
    </source>
</evidence>
<dbReference type="SUPFAM" id="SSF82199">
    <property type="entry name" value="SET domain"/>
    <property type="match status" value="1"/>
</dbReference>
<dbReference type="PANTHER" id="PTHR45747">
    <property type="entry name" value="HISTONE-LYSINE N-METHYLTRANSFERASE E(Z)"/>
    <property type="match status" value="1"/>
</dbReference>
<keyword evidence="4" id="KW-0949">S-adenosyl-L-methionine</keyword>
<evidence type="ECO:0000256" key="7">
    <source>
        <dbReference type="ARBA" id="ARBA00048568"/>
    </source>
</evidence>
<dbReference type="PROSITE" id="PS51633">
    <property type="entry name" value="CXC"/>
    <property type="match status" value="1"/>
</dbReference>
<dbReference type="GO" id="GO:0031507">
    <property type="term" value="P:heterochromatin formation"/>
    <property type="evidence" value="ECO:0007669"/>
    <property type="project" value="TreeGrafter"/>
</dbReference>
<dbReference type="InterPro" id="IPR041355">
    <property type="entry name" value="Pre-SET_CXC"/>
</dbReference>
<feature type="non-terminal residue" evidence="10">
    <location>
        <position position="1"/>
    </location>
</feature>
<evidence type="ECO:0000256" key="1">
    <source>
        <dbReference type="ARBA" id="ARBA00012186"/>
    </source>
</evidence>
<evidence type="ECO:0000256" key="6">
    <source>
        <dbReference type="ARBA" id="ARBA00023163"/>
    </source>
</evidence>
<comment type="catalytic activity">
    <reaction evidence="7">
        <text>L-lysyl(27)-[histone H3] + 3 S-adenosyl-L-methionine = N(6),N(6),N(6)-trimethyl-L-lysyl(27)-[histone H3] + 3 S-adenosyl-L-homocysteine + 3 H(+)</text>
        <dbReference type="Rhea" id="RHEA:60292"/>
        <dbReference type="Rhea" id="RHEA-COMP:15535"/>
        <dbReference type="Rhea" id="RHEA-COMP:15548"/>
        <dbReference type="ChEBI" id="CHEBI:15378"/>
        <dbReference type="ChEBI" id="CHEBI:29969"/>
        <dbReference type="ChEBI" id="CHEBI:57856"/>
        <dbReference type="ChEBI" id="CHEBI:59789"/>
        <dbReference type="ChEBI" id="CHEBI:61961"/>
        <dbReference type="EC" id="2.1.1.356"/>
    </reaction>
</comment>
<evidence type="ECO:0000256" key="2">
    <source>
        <dbReference type="ARBA" id="ARBA00022603"/>
    </source>
</evidence>
<dbReference type="InterPro" id="IPR026489">
    <property type="entry name" value="CXC_dom"/>
</dbReference>
<keyword evidence="2" id="KW-0489">Methyltransferase</keyword>
<dbReference type="InterPro" id="IPR046341">
    <property type="entry name" value="SET_dom_sf"/>
</dbReference>
<proteinExistence type="predicted"/>
<evidence type="ECO:0000256" key="5">
    <source>
        <dbReference type="ARBA" id="ARBA00023015"/>
    </source>
</evidence>
<dbReference type="InterPro" id="IPR045318">
    <property type="entry name" value="EZH1/2-like"/>
</dbReference>
<organism evidence="10 11">
    <name type="scientific">Mesorhabditis spiculigera</name>
    <dbReference type="NCBI Taxonomy" id="96644"/>
    <lineage>
        <taxon>Eukaryota</taxon>
        <taxon>Metazoa</taxon>
        <taxon>Ecdysozoa</taxon>
        <taxon>Nematoda</taxon>
        <taxon>Chromadorea</taxon>
        <taxon>Rhabditida</taxon>
        <taxon>Rhabditina</taxon>
        <taxon>Rhabditomorpha</taxon>
        <taxon>Rhabditoidea</taxon>
        <taxon>Rhabditidae</taxon>
        <taxon>Mesorhabditinae</taxon>
        <taxon>Mesorhabditis</taxon>
    </lineage>
</organism>
<comment type="caution">
    <text evidence="10">The sequence shown here is derived from an EMBL/GenBank/DDBJ whole genome shotgun (WGS) entry which is preliminary data.</text>
</comment>
<dbReference type="SMART" id="SM00317">
    <property type="entry name" value="SET"/>
    <property type="match status" value="1"/>
</dbReference>
<dbReference type="Pfam" id="PF00856">
    <property type="entry name" value="SET"/>
    <property type="match status" value="1"/>
</dbReference>
<reference evidence="10" key="1">
    <citation type="submission" date="2023-06" db="EMBL/GenBank/DDBJ databases">
        <authorList>
            <person name="Delattre M."/>
        </authorList>
    </citation>
    <scope>NUCLEOTIDE SEQUENCE</scope>
    <source>
        <strain evidence="10">AF72</strain>
    </source>
</reference>
<dbReference type="AlphaFoldDB" id="A0AA36D3L9"/>
<dbReference type="Pfam" id="PF18264">
    <property type="entry name" value="preSET_CXC"/>
    <property type="match status" value="1"/>
</dbReference>
<keyword evidence="3" id="KW-0808">Transferase</keyword>
<gene>
    <name evidence="10" type="ORF">MSPICULIGERA_LOCUS17504</name>
</gene>
<dbReference type="GO" id="GO:0035098">
    <property type="term" value="C:ESC/E(Z) complex"/>
    <property type="evidence" value="ECO:0007669"/>
    <property type="project" value="TreeGrafter"/>
</dbReference>
<evidence type="ECO:0000256" key="4">
    <source>
        <dbReference type="ARBA" id="ARBA00022691"/>
    </source>
</evidence>
<dbReference type="Gene3D" id="2.170.270.10">
    <property type="entry name" value="SET domain"/>
    <property type="match status" value="1"/>
</dbReference>
<feature type="domain" description="SET" evidence="8">
    <location>
        <begin position="351"/>
        <end position="469"/>
    </location>
</feature>
<evidence type="ECO:0000313" key="10">
    <source>
        <dbReference type="EMBL" id="CAJ0579279.1"/>
    </source>
</evidence>
<dbReference type="GO" id="GO:0032259">
    <property type="term" value="P:methylation"/>
    <property type="evidence" value="ECO:0007669"/>
    <property type="project" value="UniProtKB-KW"/>
</dbReference>
<evidence type="ECO:0000259" key="9">
    <source>
        <dbReference type="PROSITE" id="PS51633"/>
    </source>
</evidence>